<dbReference type="EMBL" id="QRKC01000001">
    <property type="protein sequence ID" value="RHH79876.1"/>
    <property type="molecule type" value="Genomic_DNA"/>
</dbReference>
<name>A0A3R6EBX5_9BACT</name>
<gene>
    <name evidence="5" type="ORF">DW191_01715</name>
    <name evidence="4" type="ORF">DW986_16970</name>
</gene>
<keyword evidence="1" id="KW-0175">Coiled coil</keyword>
<evidence type="ECO:0000313" key="5">
    <source>
        <dbReference type="EMBL" id="RHH79876.1"/>
    </source>
</evidence>
<evidence type="ECO:0000256" key="1">
    <source>
        <dbReference type="SAM" id="Coils"/>
    </source>
</evidence>
<dbReference type="InterPro" id="IPR045963">
    <property type="entry name" value="DUF6383"/>
</dbReference>
<evidence type="ECO:0000313" key="4">
    <source>
        <dbReference type="EMBL" id="RGZ44191.1"/>
    </source>
</evidence>
<dbReference type="Pfam" id="PF19910">
    <property type="entry name" value="DUF6383"/>
    <property type="match status" value="1"/>
</dbReference>
<accession>A0A3R6EBX5</accession>
<evidence type="ECO:0000313" key="6">
    <source>
        <dbReference type="Proteomes" id="UP000283732"/>
    </source>
</evidence>
<proteinExistence type="predicted"/>
<dbReference type="EMBL" id="QSEF01000029">
    <property type="protein sequence ID" value="RGZ44191.1"/>
    <property type="molecule type" value="Genomic_DNA"/>
</dbReference>
<feature type="coiled-coil region" evidence="1">
    <location>
        <begin position="469"/>
        <end position="517"/>
    </location>
</feature>
<feature type="domain" description="DUF6383" evidence="3">
    <location>
        <begin position="1228"/>
        <end position="1301"/>
    </location>
</feature>
<evidence type="ECO:0000259" key="3">
    <source>
        <dbReference type="Pfam" id="PF19910"/>
    </source>
</evidence>
<reference evidence="6 7" key="1">
    <citation type="submission" date="2018-08" db="EMBL/GenBank/DDBJ databases">
        <title>A genome reference for cultivated species of the human gut microbiota.</title>
        <authorList>
            <person name="Zou Y."/>
            <person name="Xue W."/>
            <person name="Luo G."/>
        </authorList>
    </citation>
    <scope>NUCLEOTIDE SEQUENCE [LARGE SCALE GENOMIC DNA]</scope>
    <source>
        <strain evidence="5 6">AM16-50</strain>
        <strain evidence="4 7">AM50-15</strain>
    </source>
</reference>
<organism evidence="5 6">
    <name type="scientific">Parabacteroides merdae</name>
    <dbReference type="NCBI Taxonomy" id="46503"/>
    <lineage>
        <taxon>Bacteria</taxon>
        <taxon>Pseudomonadati</taxon>
        <taxon>Bacteroidota</taxon>
        <taxon>Bacteroidia</taxon>
        <taxon>Bacteroidales</taxon>
        <taxon>Tannerellaceae</taxon>
        <taxon>Parabacteroides</taxon>
    </lineage>
</organism>
<dbReference type="Proteomes" id="UP000283732">
    <property type="component" value="Unassembled WGS sequence"/>
</dbReference>
<dbReference type="RefSeq" id="WP_122203578.1">
    <property type="nucleotide sequence ID" value="NZ_QRKC01000001.1"/>
</dbReference>
<feature type="coiled-coil region" evidence="1">
    <location>
        <begin position="352"/>
        <end position="386"/>
    </location>
</feature>
<comment type="caution">
    <text evidence="5">The sequence shown here is derived from an EMBL/GenBank/DDBJ whole genome shotgun (WGS) entry which is preliminary data.</text>
</comment>
<dbReference type="Proteomes" id="UP000285173">
    <property type="component" value="Unassembled WGS sequence"/>
</dbReference>
<keyword evidence="2" id="KW-0732">Signal</keyword>
<feature type="chain" id="PRO_5033393757" description="DUF6383 domain-containing protein" evidence="2">
    <location>
        <begin position="26"/>
        <end position="1302"/>
    </location>
</feature>
<sequence>MNKKFSTLVASLLLATTVGTGYAQAQRGTISAAPSGEYVAAIENGKFYQLSNGRQVLIMDRTSKGTYVLKFVNYNNAELAKSLWEIKAVKNNNENGIAFQFVNLTTGLPISFDPNSVNDLKVSPSMWSVTELSQGTNHWSWLRGTEGAALLGSKSVEAYFGAKNDSIVTLVNTRNGVAAVKYATKDVTSIPNHLKFTVKKANPVYLNAYDLNRMLQSRDPEKGLSLTFNNEPEGAEFANEFTARDYKVVDPVGKNSLSLGTKADKLVEIEDAEEWLEIATDNYISKLEELESANASLQGVFGELIKLENKVKGLTAKQGEKQVEEDAAKTAYEEAYEAKALIEQSIKDLPADEDLQKQLAEAAEALGKAKEKKDAWQKQQADLTQKADAAFDKWRDAWNAFASAGPDKKDELHAVEQSALDVYLKAKEALDKLSENEYNDLVADVEKYEKIVNDILADMAEGSGLKDQLIAATNTLNDAKNALDKIQAELLEIGLELTEYELKKAEVSKEADLANSEVYALMQEVWIKEATKNVACQAVRNAYKAYIAVLHFADNWYSLKNGNNYLMVDTAYMESYSAGIKHQKFAMKEHKNDFTPKRSNIWNARDINGRFNYRFFYYPTVDSLVITADGGNEKWETVEYWADRSDSQIIPVWDKNFVKLANLSNKHQEVTIGAPEIVLGKWNQTLNTRIGLNLVSATPGKDIPAGVYFADIVKDAEHLEPISRLMLDLKYDFTKVATAEWNVMKFEDMPAAKWVVKENTIYNGSPAVMNQESAGLLNNGAYRVLDVTEDGTVILFMAYYNYQGIRVDQTIKLTPVAELNNRGYISKGFSANTDSLFTLNYLNVAGNVAVQIGSGNDTILRAAAGEGTQFVLENAAKDAVKYGVDNAFLKRAYYIRVNDANKLNNNYKYVTTSNVDGTELMVVSDKEYRRPFYLKEVNHVDSTHYFALVTTNYDYKAGVIDASGLIKAENVTDETRTSAFALSFDKTAYYRLFTADELGENGVLNFYRANTAEKAYLYEKDGLLEVENKGDNAGDLADLTVIPAVTEGTIMPQYFIAKNVTKVDADTILCTENHASKEEALKCEHTKFVKDTVYGDFMVNFKIDADLDKANLWENKYSRLGFLNGYITEGKLFVNNGDKMIEATKVAENAHNAAKFSFRLVDEGEAQDFLIESESWGKKTEFDGGVRPFEKGGWIKVQNTVPVIVKTDYEDAVASADLFNVDTNAGDATANDEITTSEVTVIAGEGNVTIANAAGKKVVVSNILGQTIATQVLTSDNAVIAAPQGVVVVAVEGEEAVKAIVK</sequence>
<evidence type="ECO:0000313" key="7">
    <source>
        <dbReference type="Proteomes" id="UP000285173"/>
    </source>
</evidence>
<protein>
    <recommendedName>
        <fullName evidence="3">DUF6383 domain-containing protein</fullName>
    </recommendedName>
</protein>
<feature type="signal peptide" evidence="2">
    <location>
        <begin position="1"/>
        <end position="25"/>
    </location>
</feature>
<evidence type="ECO:0000256" key="2">
    <source>
        <dbReference type="SAM" id="SignalP"/>
    </source>
</evidence>